<feature type="region of interest" description="Disordered" evidence="11">
    <location>
        <begin position="469"/>
        <end position="494"/>
    </location>
</feature>
<evidence type="ECO:0000256" key="5">
    <source>
        <dbReference type="ARBA" id="ARBA00022729"/>
    </source>
</evidence>
<keyword evidence="12" id="KW-0812">Transmembrane</keyword>
<feature type="domain" description="Apple" evidence="15">
    <location>
        <begin position="384"/>
        <end position="464"/>
    </location>
</feature>
<evidence type="ECO:0000256" key="3">
    <source>
        <dbReference type="ARBA" id="ARBA00022527"/>
    </source>
</evidence>
<feature type="region of interest" description="Disordered" evidence="11">
    <location>
        <begin position="71"/>
        <end position="95"/>
    </location>
</feature>
<dbReference type="Gene3D" id="2.90.10.10">
    <property type="entry name" value="Bulb-type lectin domain"/>
    <property type="match status" value="1"/>
</dbReference>
<reference evidence="17" key="1">
    <citation type="submission" date="2025-08" db="UniProtKB">
        <authorList>
            <consortium name="RefSeq"/>
        </authorList>
    </citation>
    <scope>IDENTIFICATION</scope>
    <source>
        <tissue evidence="17">Seedling</tissue>
    </source>
</reference>
<keyword evidence="7" id="KW-0418">Kinase</keyword>
<dbReference type="Pfam" id="PF01453">
    <property type="entry name" value="B_lectin"/>
    <property type="match status" value="1"/>
</dbReference>
<dbReference type="Pfam" id="PF07714">
    <property type="entry name" value="PK_Tyr_Ser-Thr"/>
    <property type="match status" value="1"/>
</dbReference>
<dbReference type="InterPro" id="IPR036426">
    <property type="entry name" value="Bulb-type_lectin_dom_sf"/>
</dbReference>
<sequence length="920" mass="103080">MERAMDEWVLHRNHSLGLNDCEEMCKNNRSCKAYASAESDGTGCKFSYGQVLGETHKHVAESESIFIRNSTLSEKNGATTTQKPRDSGTDTTRSPLAVPKTKNCMQQDILTPGNMMNDSDFLESPNKMFKLKFFNLDHSSKWYLGVEFVEFKKIFWVANRENPLSHPVPDYLFLKINKDGDLVICNQYGISNTINFDSPATGSTTHAKLLDSGNFVLKAGERIVWQSFDYPTDVLLPGMKLGLFNFNNVGKPQKHLLTSWLSLEVPASGVFTLGIDPRDTHQLSIWQRGKLYWQSGEWSGHQFSYFPGMGEALQFNFNYTSDGTVSYYTFDVTGDYKILWIQLDSCGKITMFQGLDGGWSYWWPTICDVRENNKACISQKPDKCSSRDEFLETKGQYMEKWEYHRNHSMGLNDCAEMCKNNCSCKAYASAESDGTGCKFSYGQVLGEIIKHVADAEPIFIRNSTLSEKSSTSTTTTRDNDTDTTRSPSEVIETNNGIKDGCNAHKKQMLVSIIVPLVSMAVFALLCSLCCFLWKKSCFGVSKRGSRHEDASVRTEVLIHELGISMAAIKHTGTDKLKLNGKLDHELPLFSFSSIETSTGYFSNANKLGQGGFGPVYKGTLSDGQEIAVKRLSKRSGQGVQEFENEMMLISNLQHKNLVRVLGCCIKGEEKIIVYEYLPNKSLDSFIFDTTKRVLLDWEKRLRIIEGIAQGLLYLHKYSRLRIIHRDLKNSNILLDSNMNPIISDFGTAKIFGDNESGANTNRIVGTYGYMSPEYAMTGLFSEKSDVFSFGVMVLEILSGKKNTGFHQPNEFLNLLEFAWSLWKEGKFLELMDPVVSETCKQAGEFSRCVQVALLCVQENAADRPIMSEVVSMLGGGDMVTPPAPKQPAFLKVAKIDDNNLLKIPGTCSVNHLSISIVQAR</sequence>
<protein>
    <submittedName>
        <fullName evidence="17">G-type lectin S-receptor-like serine/threonine-protein kinase At1g67520</fullName>
    </submittedName>
</protein>
<dbReference type="PROSITE" id="PS50011">
    <property type="entry name" value="PROTEIN_KINASE_DOM"/>
    <property type="match status" value="1"/>
</dbReference>
<dbReference type="RefSeq" id="XP_060674881.1">
    <property type="nucleotide sequence ID" value="XM_060818898.1"/>
</dbReference>
<gene>
    <name evidence="17" type="primary">LOC107425498</name>
</gene>
<keyword evidence="12" id="KW-1133">Transmembrane helix</keyword>
<dbReference type="InterPro" id="IPR003609">
    <property type="entry name" value="Pan_app"/>
</dbReference>
<dbReference type="PROSITE" id="PS50948">
    <property type="entry name" value="PAN"/>
    <property type="match status" value="1"/>
</dbReference>
<keyword evidence="5" id="KW-0732">Signal</keyword>
<evidence type="ECO:0000259" key="13">
    <source>
        <dbReference type="PROSITE" id="PS50011"/>
    </source>
</evidence>
<evidence type="ECO:0000313" key="16">
    <source>
        <dbReference type="Proteomes" id="UP001652623"/>
    </source>
</evidence>
<evidence type="ECO:0000256" key="7">
    <source>
        <dbReference type="ARBA" id="ARBA00022777"/>
    </source>
</evidence>
<comment type="subcellular location">
    <subcellularLocation>
        <location evidence="1">Cell membrane</location>
        <topology evidence="1">Single-pass type I membrane protein</topology>
    </subcellularLocation>
</comment>
<keyword evidence="2" id="KW-1003">Cell membrane</keyword>
<evidence type="ECO:0000256" key="10">
    <source>
        <dbReference type="ARBA" id="ARBA00023180"/>
    </source>
</evidence>
<dbReference type="InterPro" id="IPR001480">
    <property type="entry name" value="Bulb-type_lectin_dom"/>
</dbReference>
<feature type="compositionally biased region" description="Polar residues" evidence="11">
    <location>
        <begin position="71"/>
        <end position="82"/>
    </location>
</feature>
<keyword evidence="16" id="KW-1185">Reference proteome</keyword>
<dbReference type="SUPFAM" id="SSF56112">
    <property type="entry name" value="Protein kinase-like (PK-like)"/>
    <property type="match status" value="1"/>
</dbReference>
<keyword evidence="9" id="KW-1015">Disulfide bond</keyword>
<dbReference type="InterPro" id="IPR011009">
    <property type="entry name" value="Kinase-like_dom_sf"/>
</dbReference>
<keyword evidence="8" id="KW-0067">ATP-binding</keyword>
<keyword evidence="12" id="KW-0472">Membrane</keyword>
<evidence type="ECO:0000259" key="14">
    <source>
        <dbReference type="PROSITE" id="PS50927"/>
    </source>
</evidence>
<dbReference type="PANTHER" id="PTHR27002:SF925">
    <property type="entry name" value="RECEPTOR-LIKE SERINE_THREONINE-PROTEIN KINASE"/>
    <property type="match status" value="1"/>
</dbReference>
<feature type="domain" description="Bulb-type lectin" evidence="14">
    <location>
        <begin position="107"/>
        <end position="230"/>
    </location>
</feature>
<evidence type="ECO:0000256" key="2">
    <source>
        <dbReference type="ARBA" id="ARBA00022475"/>
    </source>
</evidence>
<organism evidence="16 17">
    <name type="scientific">Ziziphus jujuba</name>
    <name type="common">Chinese jujube</name>
    <name type="synonym">Ziziphus sativa</name>
    <dbReference type="NCBI Taxonomy" id="326968"/>
    <lineage>
        <taxon>Eukaryota</taxon>
        <taxon>Viridiplantae</taxon>
        <taxon>Streptophyta</taxon>
        <taxon>Embryophyta</taxon>
        <taxon>Tracheophyta</taxon>
        <taxon>Spermatophyta</taxon>
        <taxon>Magnoliopsida</taxon>
        <taxon>eudicotyledons</taxon>
        <taxon>Gunneridae</taxon>
        <taxon>Pentapetalae</taxon>
        <taxon>rosids</taxon>
        <taxon>fabids</taxon>
        <taxon>Rosales</taxon>
        <taxon>Rhamnaceae</taxon>
        <taxon>Paliureae</taxon>
        <taxon>Ziziphus</taxon>
    </lineage>
</organism>
<dbReference type="CDD" id="cd00028">
    <property type="entry name" value="B_lectin"/>
    <property type="match status" value="1"/>
</dbReference>
<dbReference type="SMART" id="SM00220">
    <property type="entry name" value="S_TKc"/>
    <property type="match status" value="1"/>
</dbReference>
<dbReference type="SUPFAM" id="SSF51110">
    <property type="entry name" value="alpha-D-mannose-specific plant lectins"/>
    <property type="match status" value="1"/>
</dbReference>
<evidence type="ECO:0000256" key="12">
    <source>
        <dbReference type="SAM" id="Phobius"/>
    </source>
</evidence>
<dbReference type="PANTHER" id="PTHR27002">
    <property type="entry name" value="RECEPTOR-LIKE SERINE/THREONINE-PROTEIN KINASE SD1-8"/>
    <property type="match status" value="1"/>
</dbReference>
<keyword evidence="3" id="KW-0723">Serine/threonine-protein kinase</keyword>
<feature type="domain" description="Protein kinase" evidence="13">
    <location>
        <begin position="601"/>
        <end position="889"/>
    </location>
</feature>
<evidence type="ECO:0000313" key="17">
    <source>
        <dbReference type="RefSeq" id="XP_060674881.1"/>
    </source>
</evidence>
<keyword evidence="10" id="KW-0325">Glycoprotein</keyword>
<keyword evidence="6" id="KW-0547">Nucleotide-binding</keyword>
<dbReference type="InterPro" id="IPR001245">
    <property type="entry name" value="Ser-Thr/Tyr_kinase_cat_dom"/>
</dbReference>
<dbReference type="SMART" id="SM00473">
    <property type="entry name" value="PAN_AP"/>
    <property type="match status" value="2"/>
</dbReference>
<dbReference type="Gene3D" id="1.10.510.10">
    <property type="entry name" value="Transferase(Phosphotransferase) domain 1"/>
    <property type="match status" value="1"/>
</dbReference>
<keyword evidence="4" id="KW-0808">Transferase</keyword>
<dbReference type="CDD" id="cd14066">
    <property type="entry name" value="STKc_IRAK"/>
    <property type="match status" value="1"/>
</dbReference>
<dbReference type="GeneID" id="107425498"/>
<dbReference type="Gene3D" id="3.30.200.20">
    <property type="entry name" value="Phosphorylase Kinase, domain 1"/>
    <property type="match status" value="1"/>
</dbReference>
<evidence type="ECO:0000259" key="15">
    <source>
        <dbReference type="PROSITE" id="PS50948"/>
    </source>
</evidence>
<dbReference type="InterPro" id="IPR008271">
    <property type="entry name" value="Ser/Thr_kinase_AS"/>
</dbReference>
<proteinExistence type="predicted"/>
<dbReference type="InterPro" id="IPR000719">
    <property type="entry name" value="Prot_kinase_dom"/>
</dbReference>
<evidence type="ECO:0000256" key="9">
    <source>
        <dbReference type="ARBA" id="ARBA00023157"/>
    </source>
</evidence>
<name>A0ABM4ADS1_ZIZJJ</name>
<evidence type="ECO:0000256" key="1">
    <source>
        <dbReference type="ARBA" id="ARBA00004251"/>
    </source>
</evidence>
<dbReference type="Proteomes" id="UP001652623">
    <property type="component" value="Chromosome 7"/>
</dbReference>
<dbReference type="PROSITE" id="PS00108">
    <property type="entry name" value="PROTEIN_KINASE_ST"/>
    <property type="match status" value="1"/>
</dbReference>
<dbReference type="SMART" id="SM00108">
    <property type="entry name" value="B_lectin"/>
    <property type="match status" value="1"/>
</dbReference>
<accession>A0ABM4ADS1</accession>
<dbReference type="Pfam" id="PF08276">
    <property type="entry name" value="PAN_2"/>
    <property type="match status" value="2"/>
</dbReference>
<evidence type="ECO:0000256" key="11">
    <source>
        <dbReference type="SAM" id="MobiDB-lite"/>
    </source>
</evidence>
<evidence type="ECO:0000256" key="6">
    <source>
        <dbReference type="ARBA" id="ARBA00022741"/>
    </source>
</evidence>
<dbReference type="PROSITE" id="PS50927">
    <property type="entry name" value="BULB_LECTIN"/>
    <property type="match status" value="1"/>
</dbReference>
<evidence type="ECO:0000256" key="4">
    <source>
        <dbReference type="ARBA" id="ARBA00022679"/>
    </source>
</evidence>
<evidence type="ECO:0000256" key="8">
    <source>
        <dbReference type="ARBA" id="ARBA00022840"/>
    </source>
</evidence>
<feature type="transmembrane region" description="Helical" evidence="12">
    <location>
        <begin position="508"/>
        <end position="533"/>
    </location>
</feature>